<keyword evidence="2" id="KW-0238">DNA-binding</keyword>
<dbReference type="Gene3D" id="1.10.10.10">
    <property type="entry name" value="Winged helix-like DNA-binding domain superfamily/Winged helix DNA-binding domain"/>
    <property type="match status" value="1"/>
</dbReference>
<dbReference type="SMART" id="SM00895">
    <property type="entry name" value="FCD"/>
    <property type="match status" value="1"/>
</dbReference>
<gene>
    <name evidence="6" type="ORF">U0C82_06300</name>
</gene>
<reference evidence="6 7" key="1">
    <citation type="submission" date="2023-12" db="EMBL/GenBank/DDBJ databases">
        <title>Description of Novel Strain Fulvimarina sp. 2208YS6-2-32 isolated from Uroteuthis (Photololigo) edulis.</title>
        <authorList>
            <person name="Park J.-S."/>
        </authorList>
    </citation>
    <scope>NUCLEOTIDE SEQUENCE [LARGE SCALE GENOMIC DNA]</scope>
    <source>
        <strain evidence="6 7">2208YS6-2-32</strain>
    </source>
</reference>
<dbReference type="PANTHER" id="PTHR43537">
    <property type="entry name" value="TRANSCRIPTIONAL REGULATOR, GNTR FAMILY"/>
    <property type="match status" value="1"/>
</dbReference>
<evidence type="ECO:0000313" key="7">
    <source>
        <dbReference type="Proteomes" id="UP001294412"/>
    </source>
</evidence>
<dbReference type="InterPro" id="IPR008920">
    <property type="entry name" value="TF_FadR/GntR_C"/>
</dbReference>
<sequence>MSARNGQAKPGLRAADRVYEEIRRGILKGSLKPGEKITEELLAERFGASRTPVRSAIVRLAADGFVDMTPRSGTVIKHRSQRDIADIYEVRALLESAAAGLAARSRTTADLDALKSLQAAMEEACRARDANECSGSAGAAGGERSDKETETPIETLSRLNKAFHHRILDACGNAVLADSAARLMDIGLITNTYTTLPRNDFARAMSDHRMLITAIEAGDPRWAEAVMRSHVFGTRNTLSKAGLPQSG</sequence>
<dbReference type="SMART" id="SM00345">
    <property type="entry name" value="HTH_GNTR"/>
    <property type="match status" value="1"/>
</dbReference>
<keyword evidence="7" id="KW-1185">Reference proteome</keyword>
<proteinExistence type="predicted"/>
<dbReference type="InterPro" id="IPR011711">
    <property type="entry name" value="GntR_C"/>
</dbReference>
<dbReference type="PANTHER" id="PTHR43537:SF24">
    <property type="entry name" value="GLUCONATE OPERON TRANSCRIPTIONAL REPRESSOR"/>
    <property type="match status" value="1"/>
</dbReference>
<protein>
    <submittedName>
        <fullName evidence="6">GntR family transcriptional regulator</fullName>
    </submittedName>
</protein>
<dbReference type="InterPro" id="IPR036388">
    <property type="entry name" value="WH-like_DNA-bd_sf"/>
</dbReference>
<accession>A0ABU5I038</accession>
<dbReference type="Pfam" id="PF07729">
    <property type="entry name" value="FCD"/>
    <property type="match status" value="1"/>
</dbReference>
<dbReference type="InterPro" id="IPR036390">
    <property type="entry name" value="WH_DNA-bd_sf"/>
</dbReference>
<evidence type="ECO:0000256" key="3">
    <source>
        <dbReference type="ARBA" id="ARBA00023163"/>
    </source>
</evidence>
<evidence type="ECO:0000256" key="2">
    <source>
        <dbReference type="ARBA" id="ARBA00023125"/>
    </source>
</evidence>
<dbReference type="Pfam" id="PF00392">
    <property type="entry name" value="GntR"/>
    <property type="match status" value="1"/>
</dbReference>
<organism evidence="6 7">
    <name type="scientific">Fulvimarina uroteuthidis</name>
    <dbReference type="NCBI Taxonomy" id="3098149"/>
    <lineage>
        <taxon>Bacteria</taxon>
        <taxon>Pseudomonadati</taxon>
        <taxon>Pseudomonadota</taxon>
        <taxon>Alphaproteobacteria</taxon>
        <taxon>Hyphomicrobiales</taxon>
        <taxon>Aurantimonadaceae</taxon>
        <taxon>Fulvimarina</taxon>
    </lineage>
</organism>
<evidence type="ECO:0000256" key="4">
    <source>
        <dbReference type="SAM" id="MobiDB-lite"/>
    </source>
</evidence>
<evidence type="ECO:0000256" key="1">
    <source>
        <dbReference type="ARBA" id="ARBA00023015"/>
    </source>
</evidence>
<feature type="domain" description="HTH gntR-type" evidence="5">
    <location>
        <begin position="12"/>
        <end position="79"/>
    </location>
</feature>
<evidence type="ECO:0000259" key="5">
    <source>
        <dbReference type="PROSITE" id="PS50949"/>
    </source>
</evidence>
<dbReference type="PROSITE" id="PS50949">
    <property type="entry name" value="HTH_GNTR"/>
    <property type="match status" value="1"/>
</dbReference>
<keyword evidence="1" id="KW-0805">Transcription regulation</keyword>
<comment type="caution">
    <text evidence="6">The sequence shown here is derived from an EMBL/GenBank/DDBJ whole genome shotgun (WGS) entry which is preliminary data.</text>
</comment>
<dbReference type="EMBL" id="JAXLPB010000002">
    <property type="protein sequence ID" value="MDY8108754.1"/>
    <property type="molecule type" value="Genomic_DNA"/>
</dbReference>
<feature type="region of interest" description="Disordered" evidence="4">
    <location>
        <begin position="132"/>
        <end position="152"/>
    </location>
</feature>
<name>A0ABU5I038_9HYPH</name>
<dbReference type="RefSeq" id="WP_322186227.1">
    <property type="nucleotide sequence ID" value="NZ_JAXLPB010000002.1"/>
</dbReference>
<dbReference type="Proteomes" id="UP001294412">
    <property type="component" value="Unassembled WGS sequence"/>
</dbReference>
<keyword evidence="3" id="KW-0804">Transcription</keyword>
<dbReference type="InterPro" id="IPR000524">
    <property type="entry name" value="Tscrpt_reg_HTH_GntR"/>
</dbReference>
<dbReference type="Gene3D" id="1.20.120.530">
    <property type="entry name" value="GntR ligand-binding domain-like"/>
    <property type="match status" value="1"/>
</dbReference>
<dbReference type="SUPFAM" id="SSF48008">
    <property type="entry name" value="GntR ligand-binding domain-like"/>
    <property type="match status" value="1"/>
</dbReference>
<evidence type="ECO:0000313" key="6">
    <source>
        <dbReference type="EMBL" id="MDY8108754.1"/>
    </source>
</evidence>
<dbReference type="SUPFAM" id="SSF46785">
    <property type="entry name" value="Winged helix' DNA-binding domain"/>
    <property type="match status" value="1"/>
</dbReference>
<dbReference type="CDD" id="cd07377">
    <property type="entry name" value="WHTH_GntR"/>
    <property type="match status" value="1"/>
</dbReference>